<organism evidence="1 2">
    <name type="scientific">Pedosphaera parvula (strain Ellin514)</name>
    <dbReference type="NCBI Taxonomy" id="320771"/>
    <lineage>
        <taxon>Bacteria</taxon>
        <taxon>Pseudomonadati</taxon>
        <taxon>Verrucomicrobiota</taxon>
        <taxon>Pedosphaerae</taxon>
        <taxon>Pedosphaerales</taxon>
        <taxon>Pedosphaeraceae</taxon>
        <taxon>Pedosphaera</taxon>
    </lineage>
</organism>
<dbReference type="STRING" id="320771.Cflav_PD4349"/>
<evidence type="ECO:0000313" key="1">
    <source>
        <dbReference type="EMBL" id="EEF61328.1"/>
    </source>
</evidence>
<sequence>MALGACFKIMEGAVFAPKAGWQGATKENIPGGSSTEEQRRQAAFGAKTLRAAVLLAAACVGSALTARLGGCSGLAALAAAKIPNRSTLHNFKAGSKLFSPNF</sequence>
<comment type="caution">
    <text evidence="1">The sequence shown here is derived from an EMBL/GenBank/DDBJ whole genome shotgun (WGS) entry which is preliminary data.</text>
</comment>
<proteinExistence type="predicted"/>
<accession>B9XFG4</accession>
<dbReference type="Proteomes" id="UP000003688">
    <property type="component" value="Unassembled WGS sequence"/>
</dbReference>
<dbReference type="EMBL" id="ABOX02000010">
    <property type="protein sequence ID" value="EEF61328.1"/>
    <property type="molecule type" value="Genomic_DNA"/>
</dbReference>
<keyword evidence="2" id="KW-1185">Reference proteome</keyword>
<dbReference type="AlphaFoldDB" id="B9XFG4"/>
<evidence type="ECO:0000313" key="2">
    <source>
        <dbReference type="Proteomes" id="UP000003688"/>
    </source>
</evidence>
<reference evidence="1 2" key="1">
    <citation type="journal article" date="2011" name="J. Bacteriol.">
        <title>Genome sequence of 'Pedosphaera parvula' Ellin514, an aerobic Verrucomicrobial isolate from pasture soil.</title>
        <authorList>
            <person name="Kant R."/>
            <person name="van Passel M.W."/>
            <person name="Sangwan P."/>
            <person name="Palva A."/>
            <person name="Lucas S."/>
            <person name="Copeland A."/>
            <person name="Lapidus A."/>
            <person name="Glavina Del Rio T."/>
            <person name="Dalin E."/>
            <person name="Tice H."/>
            <person name="Bruce D."/>
            <person name="Goodwin L."/>
            <person name="Pitluck S."/>
            <person name="Chertkov O."/>
            <person name="Larimer F.W."/>
            <person name="Land M.L."/>
            <person name="Hauser L."/>
            <person name="Brettin T.S."/>
            <person name="Detter J.C."/>
            <person name="Han S."/>
            <person name="de Vos W.M."/>
            <person name="Janssen P.H."/>
            <person name="Smidt H."/>
        </authorList>
    </citation>
    <scope>NUCLEOTIDE SEQUENCE [LARGE SCALE GENOMIC DNA]</scope>
    <source>
        <strain evidence="1 2">Ellin514</strain>
    </source>
</reference>
<protein>
    <submittedName>
        <fullName evidence="1">Uncharacterized protein</fullName>
    </submittedName>
</protein>
<gene>
    <name evidence="1" type="ORF">Cflav_PD4349</name>
</gene>
<name>B9XFG4_PEDPL</name>